<sequence length="41" mass="4131">MSGSAASLAQLGIFFAGLGVLFIGCAAFWAVAVWKEKGPSA</sequence>
<evidence type="ECO:0000313" key="3">
    <source>
        <dbReference type="Proteomes" id="UP000530571"/>
    </source>
</evidence>
<dbReference type="RefSeq" id="WP_281378118.1">
    <property type="nucleotide sequence ID" value="NZ_JACIDZ010000006.1"/>
</dbReference>
<gene>
    <name evidence="2" type="ORF">GGR30_002128</name>
</gene>
<evidence type="ECO:0000256" key="1">
    <source>
        <dbReference type="SAM" id="Phobius"/>
    </source>
</evidence>
<proteinExistence type="predicted"/>
<accession>A0A7W6PB26</accession>
<keyword evidence="1" id="KW-1133">Transmembrane helix</keyword>
<keyword evidence="1" id="KW-0472">Membrane</keyword>
<keyword evidence="1" id="KW-0812">Transmembrane</keyword>
<evidence type="ECO:0000313" key="2">
    <source>
        <dbReference type="EMBL" id="MBB4122199.1"/>
    </source>
</evidence>
<dbReference type="EMBL" id="JACIDZ010000006">
    <property type="protein sequence ID" value="MBB4122199.1"/>
    <property type="molecule type" value="Genomic_DNA"/>
</dbReference>
<reference evidence="2 3" key="1">
    <citation type="submission" date="2020-08" db="EMBL/GenBank/DDBJ databases">
        <title>Genomic Encyclopedia of Type Strains, Phase IV (KMG-IV): sequencing the most valuable type-strain genomes for metagenomic binning, comparative biology and taxonomic classification.</title>
        <authorList>
            <person name="Goeker M."/>
        </authorList>
    </citation>
    <scope>NUCLEOTIDE SEQUENCE [LARGE SCALE GENOMIC DNA]</scope>
    <source>
        <strain evidence="2 3">DSM 28101</strain>
    </source>
</reference>
<dbReference type="Proteomes" id="UP000530571">
    <property type="component" value="Unassembled WGS sequence"/>
</dbReference>
<name>A0A7W6PB26_9HYPH</name>
<dbReference type="AlphaFoldDB" id="A0A7W6PB26"/>
<protein>
    <submittedName>
        <fullName evidence="2">Uncharacterized protein</fullName>
    </submittedName>
</protein>
<organism evidence="2 3">
    <name type="scientific">Martelella radicis</name>
    <dbReference type="NCBI Taxonomy" id="1397476"/>
    <lineage>
        <taxon>Bacteria</taxon>
        <taxon>Pseudomonadati</taxon>
        <taxon>Pseudomonadota</taxon>
        <taxon>Alphaproteobacteria</taxon>
        <taxon>Hyphomicrobiales</taxon>
        <taxon>Aurantimonadaceae</taxon>
        <taxon>Martelella</taxon>
    </lineage>
</organism>
<comment type="caution">
    <text evidence="2">The sequence shown here is derived from an EMBL/GenBank/DDBJ whole genome shotgun (WGS) entry which is preliminary data.</text>
</comment>
<feature type="transmembrane region" description="Helical" evidence="1">
    <location>
        <begin position="12"/>
        <end position="34"/>
    </location>
</feature>
<keyword evidence="3" id="KW-1185">Reference proteome</keyword>